<keyword evidence="2" id="KW-1185">Reference proteome</keyword>
<proteinExistence type="predicted"/>
<gene>
    <name evidence="1" type="ORF">ECPE_LOCUS16170</name>
</gene>
<accession>A0A3P8GW50</accession>
<evidence type="ECO:0000313" key="1">
    <source>
        <dbReference type="EMBL" id="VDP93442.1"/>
    </source>
</evidence>
<reference evidence="1 2" key="1">
    <citation type="submission" date="2018-11" db="EMBL/GenBank/DDBJ databases">
        <authorList>
            <consortium name="Pathogen Informatics"/>
        </authorList>
    </citation>
    <scope>NUCLEOTIDE SEQUENCE [LARGE SCALE GENOMIC DNA]</scope>
    <source>
        <strain evidence="1 2">Egypt</strain>
    </source>
</reference>
<dbReference type="Proteomes" id="UP000272942">
    <property type="component" value="Unassembled WGS sequence"/>
</dbReference>
<evidence type="ECO:0000313" key="2">
    <source>
        <dbReference type="Proteomes" id="UP000272942"/>
    </source>
</evidence>
<sequence>MELLQLSAEQLNEASYSPILGLYHTAVDDSLFLEETLAQLVCHLNQDMWDLDVEETAEAGILDLGKYTFCASFCAHFIRDT</sequence>
<dbReference type="AlphaFoldDB" id="A0A3P8GW50"/>
<dbReference type="EMBL" id="UZAN01063228">
    <property type="protein sequence ID" value="VDP93442.1"/>
    <property type="molecule type" value="Genomic_DNA"/>
</dbReference>
<organism evidence="1 2">
    <name type="scientific">Echinostoma caproni</name>
    <dbReference type="NCBI Taxonomy" id="27848"/>
    <lineage>
        <taxon>Eukaryota</taxon>
        <taxon>Metazoa</taxon>
        <taxon>Spiralia</taxon>
        <taxon>Lophotrochozoa</taxon>
        <taxon>Platyhelminthes</taxon>
        <taxon>Trematoda</taxon>
        <taxon>Digenea</taxon>
        <taxon>Plagiorchiida</taxon>
        <taxon>Echinostomata</taxon>
        <taxon>Echinostomatoidea</taxon>
        <taxon>Echinostomatidae</taxon>
        <taxon>Echinostoma</taxon>
    </lineage>
</organism>
<protein>
    <submittedName>
        <fullName evidence="1">Uncharacterized protein</fullName>
    </submittedName>
</protein>
<name>A0A3P8GW50_9TREM</name>